<evidence type="ECO:0000313" key="2">
    <source>
        <dbReference type="Proteomes" id="UP000094068"/>
    </source>
</evidence>
<comment type="caution">
    <text evidence="1">The sequence shown here is derived from an EMBL/GenBank/DDBJ whole genome shotgun (WGS) entry which is preliminary data.</text>
</comment>
<evidence type="ECO:0000313" key="1">
    <source>
        <dbReference type="EMBL" id="OEG14467.1"/>
    </source>
</evidence>
<dbReference type="EMBL" id="MIJZ01000001">
    <property type="protein sequence ID" value="OEG14467.1"/>
    <property type="molecule type" value="Genomic_DNA"/>
</dbReference>
<gene>
    <name evidence="1" type="ORF">BCR21_05610</name>
</gene>
<reference evidence="2" key="1">
    <citation type="submission" date="2016-09" db="EMBL/GenBank/DDBJ databases">
        <authorList>
            <person name="Gulvik C.A."/>
        </authorList>
    </citation>
    <scope>NUCLEOTIDE SEQUENCE [LARGE SCALE GENOMIC DNA]</scope>
    <source>
        <strain evidence="2">DSM 23328</strain>
    </source>
</reference>
<dbReference type="RefSeq" id="WP_069645493.1">
    <property type="nucleotide sequence ID" value="NZ_MIJZ01000001.1"/>
</dbReference>
<evidence type="ECO:0008006" key="3">
    <source>
        <dbReference type="Google" id="ProtNLM"/>
    </source>
</evidence>
<protein>
    <recommendedName>
        <fullName evidence="3">WxL domain-containing protein</fullName>
    </recommendedName>
</protein>
<keyword evidence="2" id="KW-1185">Reference proteome</keyword>
<dbReference type="OrthoDB" id="2359446at2"/>
<dbReference type="Proteomes" id="UP000094068">
    <property type="component" value="Unassembled WGS sequence"/>
</dbReference>
<dbReference type="AlphaFoldDB" id="A0A1E5GP49"/>
<proteinExistence type="predicted"/>
<organism evidence="1 2">
    <name type="scientific">Enterococcus ureasiticus</name>
    <dbReference type="NCBI Taxonomy" id="903984"/>
    <lineage>
        <taxon>Bacteria</taxon>
        <taxon>Bacillati</taxon>
        <taxon>Bacillota</taxon>
        <taxon>Bacilli</taxon>
        <taxon>Lactobacillales</taxon>
        <taxon>Enterococcaceae</taxon>
        <taxon>Enterococcus</taxon>
    </lineage>
</organism>
<dbReference type="STRING" id="903984.BCR21_05610"/>
<sequence>MKRKWLFLFLVGLMLCVLQIDGYHVFAEDEIVNEQVVMGDEQPEMIRDAQERLVTVGSGALSGTYATGSTGQSIITMTYTYTPTLDLSLGGQPIIMLQLPAEIANQINGSTAKQQSFLSLLTGTATLPAALVGSRSYDIHDTTHGFSLAYSSTYNSVYVTFPTNTVSLLGLSRWAVNFSFDVAALYQKGITIPPASNGLNYPIKGVFGSSTDGLNIINLVLGNVSQSGVIALPSMSIGTGVPNVTAPILNSPLLNLQSTVSGKIQQTQNSAYTYTVQLTITRSDGTSAPIIISSIPVDASGNFSTVLASALQYGDSVSALIIAQSKTTSNYIQSPSSATQAVSWPIQPVTSSLATPGSTQLSGTAAQTIAGTYQVALQINAGTIYTTPLNANGSFQFSNLPMFNGGETVSLSVQGLSNRTGLVLVRSTSYNQTIPYLTPAISVVQTIERLNAQGNWEVGSSVVTGQTIRYTLTTTLTNQPSTWSQQLLKAYVPNGITQLSPVTLTRTSNTGVQTPVLGTQLLTDSNLNMQYWYYQNTLPINNFTQPNTSFKLQYTGVVAQNMTGQSLPFSSVVGGADGGNTAITPQNNANSISVGDGTLRFVQSPQQISFKSIPVPTKTTTYSPSIVDTSLIVADGRVAKSQWHLLVRENLPMKSTTTNKTINQAFVYRKNGQDKPITAIASEAYAYTSPNNNNVVISWNQQNGVFLNLTPSVNINVNESYTAQLQWILSDAPL</sequence>
<accession>A0A1E5GP49</accession>
<name>A0A1E5GP49_9ENTE</name>